<sequence>MPGISQTSEFSHITLTELHPTLGAELSGVYFSQPVAEDLFQEILAAITKYGVCVFRNTGLNYARHVAFAAQFGELDDVMPYLAGGRPRRLSHVRLFDVGNIDLDGGVFALGNVRREWKRGNSLFHVDSSFNPRRAGYSLLRAAELPPTGMGGETEFADSRTAVNESTSYMQDHLHTNDFIAAHSLWHSRKVASPSTFADVDPEDYPMSRHRLLQTHEASGRETLSGSLRGDVHRLFSNATQPRYALRVGWENTGDLMLWDNTSVMHQAVGGTFEGQYRRDMRRGD</sequence>
<reference evidence="7" key="1">
    <citation type="submission" date="2022-11" db="EMBL/GenBank/DDBJ databases">
        <authorList>
            <person name="Petersen C."/>
        </authorList>
    </citation>
    <scope>NUCLEOTIDE SEQUENCE</scope>
    <source>
        <strain evidence="7">IBT 30761</strain>
    </source>
</reference>
<accession>A0A9W9KGE5</accession>
<proteinExistence type="inferred from homology"/>
<keyword evidence="2" id="KW-0479">Metal-binding</keyword>
<organism evidence="7 8">
    <name type="scientific">Penicillium argentinense</name>
    <dbReference type="NCBI Taxonomy" id="1131581"/>
    <lineage>
        <taxon>Eukaryota</taxon>
        <taxon>Fungi</taxon>
        <taxon>Dikarya</taxon>
        <taxon>Ascomycota</taxon>
        <taxon>Pezizomycotina</taxon>
        <taxon>Eurotiomycetes</taxon>
        <taxon>Eurotiomycetidae</taxon>
        <taxon>Eurotiales</taxon>
        <taxon>Aspergillaceae</taxon>
        <taxon>Penicillium</taxon>
    </lineage>
</organism>
<dbReference type="InterPro" id="IPR051178">
    <property type="entry name" value="TfdA_dioxygenase"/>
</dbReference>
<comment type="similarity">
    <text evidence="1">Belongs to the TfdA dioxygenase family.</text>
</comment>
<dbReference type="RefSeq" id="XP_056477557.1">
    <property type="nucleotide sequence ID" value="XM_056617200.1"/>
</dbReference>
<name>A0A9W9KGE5_9EURO</name>
<keyword evidence="8" id="KW-1185">Reference proteome</keyword>
<protein>
    <submittedName>
        <fullName evidence="7">Alpha-ketoglutarate-dependent 2-4-dichlorophenoxyacetate dioxygenase</fullName>
    </submittedName>
</protein>
<evidence type="ECO:0000313" key="8">
    <source>
        <dbReference type="Proteomes" id="UP001149074"/>
    </source>
</evidence>
<dbReference type="GO" id="GO:0051213">
    <property type="term" value="F:dioxygenase activity"/>
    <property type="evidence" value="ECO:0007669"/>
    <property type="project" value="UniProtKB-KW"/>
</dbReference>
<evidence type="ECO:0000259" key="6">
    <source>
        <dbReference type="Pfam" id="PF02668"/>
    </source>
</evidence>
<gene>
    <name evidence="7" type="ORF">N7532_004706</name>
</gene>
<dbReference type="EMBL" id="JAPQKI010000004">
    <property type="protein sequence ID" value="KAJ5104177.1"/>
    <property type="molecule type" value="Genomic_DNA"/>
</dbReference>
<evidence type="ECO:0000256" key="4">
    <source>
        <dbReference type="ARBA" id="ARBA00023002"/>
    </source>
</evidence>
<dbReference type="InterPro" id="IPR003819">
    <property type="entry name" value="TauD/TfdA-like"/>
</dbReference>
<dbReference type="PANTHER" id="PTHR43779:SF3">
    <property type="entry name" value="(3R)-3-[(CARBOXYMETHYL)AMINO]FATTY ACID OXYGENASE_DECARBOXYLASE"/>
    <property type="match status" value="1"/>
</dbReference>
<dbReference type="Gene3D" id="3.60.130.10">
    <property type="entry name" value="Clavaminate synthase-like"/>
    <property type="match status" value="1"/>
</dbReference>
<evidence type="ECO:0000256" key="1">
    <source>
        <dbReference type="ARBA" id="ARBA00005896"/>
    </source>
</evidence>
<dbReference type="PANTHER" id="PTHR43779">
    <property type="entry name" value="DIOXYGENASE RV0097-RELATED"/>
    <property type="match status" value="1"/>
</dbReference>
<dbReference type="GeneID" id="81356179"/>
<feature type="domain" description="TauD/TfdA-like" evidence="6">
    <location>
        <begin position="16"/>
        <end position="283"/>
    </location>
</feature>
<dbReference type="SUPFAM" id="SSF51197">
    <property type="entry name" value="Clavaminate synthase-like"/>
    <property type="match status" value="1"/>
</dbReference>
<evidence type="ECO:0000256" key="2">
    <source>
        <dbReference type="ARBA" id="ARBA00022723"/>
    </source>
</evidence>
<keyword evidence="3 7" id="KW-0223">Dioxygenase</keyword>
<dbReference type="AlphaFoldDB" id="A0A9W9KGE5"/>
<comment type="caution">
    <text evidence="7">The sequence shown here is derived from an EMBL/GenBank/DDBJ whole genome shotgun (WGS) entry which is preliminary data.</text>
</comment>
<dbReference type="Proteomes" id="UP001149074">
    <property type="component" value="Unassembled WGS sequence"/>
</dbReference>
<evidence type="ECO:0000256" key="3">
    <source>
        <dbReference type="ARBA" id="ARBA00022964"/>
    </source>
</evidence>
<keyword evidence="4" id="KW-0560">Oxidoreductase</keyword>
<dbReference type="OrthoDB" id="5818554at2759"/>
<evidence type="ECO:0000313" key="7">
    <source>
        <dbReference type="EMBL" id="KAJ5104177.1"/>
    </source>
</evidence>
<keyword evidence="5" id="KW-0408">Iron</keyword>
<dbReference type="Pfam" id="PF02668">
    <property type="entry name" value="TauD"/>
    <property type="match status" value="1"/>
</dbReference>
<dbReference type="InterPro" id="IPR042098">
    <property type="entry name" value="TauD-like_sf"/>
</dbReference>
<evidence type="ECO:0000256" key="5">
    <source>
        <dbReference type="ARBA" id="ARBA00023004"/>
    </source>
</evidence>
<reference evidence="7" key="2">
    <citation type="journal article" date="2023" name="IMA Fungus">
        <title>Comparative genomic study of the Penicillium genus elucidates a diverse pangenome and 15 lateral gene transfer events.</title>
        <authorList>
            <person name="Petersen C."/>
            <person name="Sorensen T."/>
            <person name="Nielsen M.R."/>
            <person name="Sondergaard T.E."/>
            <person name="Sorensen J.L."/>
            <person name="Fitzpatrick D.A."/>
            <person name="Frisvad J.C."/>
            <person name="Nielsen K.L."/>
        </authorList>
    </citation>
    <scope>NUCLEOTIDE SEQUENCE</scope>
    <source>
        <strain evidence="7">IBT 30761</strain>
    </source>
</reference>
<dbReference type="GO" id="GO:0046872">
    <property type="term" value="F:metal ion binding"/>
    <property type="evidence" value="ECO:0007669"/>
    <property type="project" value="UniProtKB-KW"/>
</dbReference>